<keyword evidence="4" id="KW-0547">Nucleotide-binding</keyword>
<organism evidence="9 10">
    <name type="scientific">Dendrobium nobile</name>
    <name type="common">Orchid</name>
    <dbReference type="NCBI Taxonomy" id="94219"/>
    <lineage>
        <taxon>Eukaryota</taxon>
        <taxon>Viridiplantae</taxon>
        <taxon>Streptophyta</taxon>
        <taxon>Embryophyta</taxon>
        <taxon>Tracheophyta</taxon>
        <taxon>Spermatophyta</taxon>
        <taxon>Magnoliopsida</taxon>
        <taxon>Liliopsida</taxon>
        <taxon>Asparagales</taxon>
        <taxon>Orchidaceae</taxon>
        <taxon>Epidendroideae</taxon>
        <taxon>Malaxideae</taxon>
        <taxon>Dendrobiinae</taxon>
        <taxon>Dendrobium</taxon>
    </lineage>
</organism>
<dbReference type="PRINTS" id="PR00364">
    <property type="entry name" value="DISEASERSIST"/>
</dbReference>
<evidence type="ECO:0000259" key="7">
    <source>
        <dbReference type="Pfam" id="PF00931"/>
    </source>
</evidence>
<dbReference type="OrthoDB" id="771937at2759"/>
<evidence type="ECO:0000256" key="6">
    <source>
        <dbReference type="ARBA" id="ARBA00022840"/>
    </source>
</evidence>
<dbReference type="InterPro" id="IPR041118">
    <property type="entry name" value="Rx_N"/>
</dbReference>
<dbReference type="PANTHER" id="PTHR36766">
    <property type="entry name" value="PLANT BROAD-SPECTRUM MILDEW RESISTANCE PROTEIN RPW8"/>
    <property type="match status" value="1"/>
</dbReference>
<dbReference type="GO" id="GO:0043531">
    <property type="term" value="F:ADP binding"/>
    <property type="evidence" value="ECO:0007669"/>
    <property type="project" value="InterPro"/>
</dbReference>
<comment type="caution">
    <text evidence="9">The sequence shown here is derived from an EMBL/GenBank/DDBJ whole genome shotgun (WGS) entry which is preliminary data.</text>
</comment>
<evidence type="ECO:0000256" key="1">
    <source>
        <dbReference type="ARBA" id="ARBA00008894"/>
    </source>
</evidence>
<evidence type="ECO:0000256" key="5">
    <source>
        <dbReference type="ARBA" id="ARBA00022821"/>
    </source>
</evidence>
<dbReference type="Pfam" id="PF00931">
    <property type="entry name" value="NB-ARC"/>
    <property type="match status" value="1"/>
</dbReference>
<dbReference type="Gene3D" id="1.10.8.430">
    <property type="entry name" value="Helical domain of apoptotic protease-activating factors"/>
    <property type="match status" value="1"/>
</dbReference>
<dbReference type="SMR" id="A0A8T3A2H1"/>
<evidence type="ECO:0000256" key="4">
    <source>
        <dbReference type="ARBA" id="ARBA00022741"/>
    </source>
</evidence>
<dbReference type="SUPFAM" id="SSF52540">
    <property type="entry name" value="P-loop containing nucleoside triphosphate hydrolases"/>
    <property type="match status" value="1"/>
</dbReference>
<evidence type="ECO:0000256" key="2">
    <source>
        <dbReference type="ARBA" id="ARBA00022614"/>
    </source>
</evidence>
<reference evidence="9" key="1">
    <citation type="journal article" date="2022" name="Front. Genet.">
        <title>Chromosome-Scale Assembly of the Dendrobium nobile Genome Provides Insights Into the Molecular Mechanism of the Biosynthesis of the Medicinal Active Ingredient of Dendrobium.</title>
        <authorList>
            <person name="Xu Q."/>
            <person name="Niu S.-C."/>
            <person name="Li K.-L."/>
            <person name="Zheng P.-J."/>
            <person name="Zhang X.-J."/>
            <person name="Jia Y."/>
            <person name="Liu Y."/>
            <person name="Niu Y.-X."/>
            <person name="Yu L.-H."/>
            <person name="Chen D.-F."/>
            <person name="Zhang G.-Q."/>
        </authorList>
    </citation>
    <scope>NUCLEOTIDE SEQUENCE</scope>
    <source>
        <tissue evidence="9">Leaf</tissue>
    </source>
</reference>
<dbReference type="Gene3D" id="1.20.5.4130">
    <property type="match status" value="1"/>
</dbReference>
<keyword evidence="10" id="KW-1185">Reference proteome</keyword>
<gene>
    <name evidence="9" type="ORF">KFK09_028086</name>
</gene>
<dbReference type="AlphaFoldDB" id="A0A8T3A2H1"/>
<protein>
    <submittedName>
        <fullName evidence="9">Uncharacterized protein</fullName>
    </submittedName>
</protein>
<keyword evidence="2" id="KW-0433">Leucine-rich repeat</keyword>
<dbReference type="PANTHER" id="PTHR36766:SF40">
    <property type="entry name" value="DISEASE RESISTANCE PROTEIN RGA3"/>
    <property type="match status" value="1"/>
</dbReference>
<dbReference type="Pfam" id="PF18052">
    <property type="entry name" value="Rx_N"/>
    <property type="match status" value="1"/>
</dbReference>
<evidence type="ECO:0000313" key="10">
    <source>
        <dbReference type="Proteomes" id="UP000829196"/>
    </source>
</evidence>
<keyword evidence="6" id="KW-0067">ATP-binding</keyword>
<dbReference type="InterPro" id="IPR002182">
    <property type="entry name" value="NB-ARC"/>
</dbReference>
<dbReference type="Gene3D" id="3.40.50.300">
    <property type="entry name" value="P-loop containing nucleotide triphosphate hydrolases"/>
    <property type="match status" value="1"/>
</dbReference>
<dbReference type="Proteomes" id="UP000829196">
    <property type="component" value="Unassembled WGS sequence"/>
</dbReference>
<evidence type="ECO:0000313" key="9">
    <source>
        <dbReference type="EMBL" id="KAI0488259.1"/>
    </source>
</evidence>
<name>A0A8T3A2H1_DENNO</name>
<sequence>MAELVVGPVMEKIINACSDYLVEQVGWQTGIKKELERLRENHPKIQAVVFAANRAQISDQKPDLKDPAFNKWIWQLRDAIDEADDVLDEFEYMKHKEQLPKNPEETKKRKFTSFLFESPRKILKIGERVLKRDPTLKRLEEAVQKLDKVSADVTNFFYLLDSAKQEQKEQDIDFYKTRETGYLLKNDLIGRGKDKELVMEWLRNPSNEHRGTDLYRNISLLSVVGHGGMGKTTLLQHVYKDEMTKEFDLKMWVCVSNNFDVKKVIADMLECLENERPRLETLVALQRRLEEEVKSKKFLLVLDDIWEEEEERDQSKWENVLAALASGSFGSKILVTTRTDSVALMFAKVIKKEEEIVKLEGLEEDECLQLLNSHAFAGVENPRDDHKKLRAIAGEIVKKLLGSPLAAKVIGGVLKDNLNERHWRTVLESNLLGQNSINFILRLSYIILPNPLKSCFAFCGMFAQDHMFDKDDLIRMWIALGFIQPGAEPLRL</sequence>
<feature type="domain" description="Disease resistance N-terminal" evidence="8">
    <location>
        <begin position="9"/>
        <end position="105"/>
    </location>
</feature>
<evidence type="ECO:0000256" key="3">
    <source>
        <dbReference type="ARBA" id="ARBA00022737"/>
    </source>
</evidence>
<dbReference type="InterPro" id="IPR027417">
    <property type="entry name" value="P-loop_NTPase"/>
</dbReference>
<dbReference type="InterPro" id="IPR042197">
    <property type="entry name" value="Apaf_helical"/>
</dbReference>
<dbReference type="GO" id="GO:0006952">
    <property type="term" value="P:defense response"/>
    <property type="evidence" value="ECO:0007669"/>
    <property type="project" value="UniProtKB-KW"/>
</dbReference>
<dbReference type="GO" id="GO:0005524">
    <property type="term" value="F:ATP binding"/>
    <property type="evidence" value="ECO:0007669"/>
    <property type="project" value="UniProtKB-KW"/>
</dbReference>
<comment type="similarity">
    <text evidence="1">Belongs to the disease resistance NB-LRR family.</text>
</comment>
<evidence type="ECO:0000259" key="8">
    <source>
        <dbReference type="Pfam" id="PF18052"/>
    </source>
</evidence>
<feature type="domain" description="NB-ARC" evidence="7">
    <location>
        <begin position="217"/>
        <end position="377"/>
    </location>
</feature>
<keyword evidence="3" id="KW-0677">Repeat</keyword>
<dbReference type="EMBL" id="JAGYWB010000019">
    <property type="protein sequence ID" value="KAI0488259.1"/>
    <property type="molecule type" value="Genomic_DNA"/>
</dbReference>
<accession>A0A8T3A2H1</accession>
<proteinExistence type="inferred from homology"/>
<keyword evidence="5" id="KW-0611">Plant defense</keyword>